<reference evidence="3 4" key="1">
    <citation type="journal article" date="2019" name="Nat. Ecol. Evol.">
        <title>Megaphylogeny resolves global patterns of mushroom evolution.</title>
        <authorList>
            <person name="Varga T."/>
            <person name="Krizsan K."/>
            <person name="Foldi C."/>
            <person name="Dima B."/>
            <person name="Sanchez-Garcia M."/>
            <person name="Sanchez-Ramirez S."/>
            <person name="Szollosi G.J."/>
            <person name="Szarkandi J.G."/>
            <person name="Papp V."/>
            <person name="Albert L."/>
            <person name="Andreopoulos W."/>
            <person name="Angelini C."/>
            <person name="Antonin V."/>
            <person name="Barry K.W."/>
            <person name="Bougher N.L."/>
            <person name="Buchanan P."/>
            <person name="Buyck B."/>
            <person name="Bense V."/>
            <person name="Catcheside P."/>
            <person name="Chovatia M."/>
            <person name="Cooper J."/>
            <person name="Damon W."/>
            <person name="Desjardin D."/>
            <person name="Finy P."/>
            <person name="Geml J."/>
            <person name="Haridas S."/>
            <person name="Hughes K."/>
            <person name="Justo A."/>
            <person name="Karasinski D."/>
            <person name="Kautmanova I."/>
            <person name="Kiss B."/>
            <person name="Kocsube S."/>
            <person name="Kotiranta H."/>
            <person name="LaButti K.M."/>
            <person name="Lechner B.E."/>
            <person name="Liimatainen K."/>
            <person name="Lipzen A."/>
            <person name="Lukacs Z."/>
            <person name="Mihaltcheva S."/>
            <person name="Morgado L.N."/>
            <person name="Niskanen T."/>
            <person name="Noordeloos M.E."/>
            <person name="Ohm R.A."/>
            <person name="Ortiz-Santana B."/>
            <person name="Ovrebo C."/>
            <person name="Racz N."/>
            <person name="Riley R."/>
            <person name="Savchenko A."/>
            <person name="Shiryaev A."/>
            <person name="Soop K."/>
            <person name="Spirin V."/>
            <person name="Szebenyi C."/>
            <person name="Tomsovsky M."/>
            <person name="Tulloss R.E."/>
            <person name="Uehling J."/>
            <person name="Grigoriev I.V."/>
            <person name="Vagvolgyi C."/>
            <person name="Papp T."/>
            <person name="Martin F.M."/>
            <person name="Miettinen O."/>
            <person name="Hibbett D.S."/>
            <person name="Nagy L.G."/>
        </authorList>
    </citation>
    <scope>NUCLEOTIDE SEQUENCE [LARGE SCALE GENOMIC DNA]</scope>
    <source>
        <strain evidence="3 4">CBS 121175</strain>
    </source>
</reference>
<dbReference type="SUPFAM" id="SSF103473">
    <property type="entry name" value="MFS general substrate transporter"/>
    <property type="match status" value="1"/>
</dbReference>
<feature type="transmembrane region" description="Helical" evidence="2">
    <location>
        <begin position="49"/>
        <end position="68"/>
    </location>
</feature>
<keyword evidence="2" id="KW-0472">Membrane</keyword>
<evidence type="ECO:0000313" key="3">
    <source>
        <dbReference type="EMBL" id="TFK16984.1"/>
    </source>
</evidence>
<evidence type="ECO:0000256" key="1">
    <source>
        <dbReference type="SAM" id="MobiDB-lite"/>
    </source>
</evidence>
<feature type="transmembrane region" description="Helical" evidence="2">
    <location>
        <begin position="128"/>
        <end position="153"/>
    </location>
</feature>
<keyword evidence="4" id="KW-1185">Reference proteome</keyword>
<dbReference type="AlphaFoldDB" id="A0A5C3KAR6"/>
<keyword evidence="2" id="KW-0812">Transmembrane</keyword>
<dbReference type="InterPro" id="IPR036259">
    <property type="entry name" value="MFS_trans_sf"/>
</dbReference>
<feature type="transmembrane region" description="Helical" evidence="2">
    <location>
        <begin position="105"/>
        <end position="122"/>
    </location>
</feature>
<protein>
    <recommendedName>
        <fullName evidence="5">MFS general substrate transporter</fullName>
    </recommendedName>
</protein>
<dbReference type="Proteomes" id="UP000307440">
    <property type="component" value="Unassembled WGS sequence"/>
</dbReference>
<feature type="transmembrane region" description="Helical" evidence="2">
    <location>
        <begin position="165"/>
        <end position="188"/>
    </location>
</feature>
<feature type="transmembrane region" description="Helical" evidence="2">
    <location>
        <begin position="80"/>
        <end position="98"/>
    </location>
</feature>
<name>A0A5C3KAR6_COPMA</name>
<dbReference type="EMBL" id="ML210592">
    <property type="protein sequence ID" value="TFK16984.1"/>
    <property type="molecule type" value="Genomic_DNA"/>
</dbReference>
<dbReference type="OrthoDB" id="6133115at2759"/>
<proteinExistence type="predicted"/>
<evidence type="ECO:0000256" key="2">
    <source>
        <dbReference type="SAM" id="Phobius"/>
    </source>
</evidence>
<feature type="region of interest" description="Disordered" evidence="1">
    <location>
        <begin position="1"/>
        <end position="21"/>
    </location>
</feature>
<keyword evidence="2" id="KW-1133">Transmembrane helix</keyword>
<evidence type="ECO:0008006" key="5">
    <source>
        <dbReference type="Google" id="ProtNLM"/>
    </source>
</evidence>
<organism evidence="3 4">
    <name type="scientific">Coprinopsis marcescibilis</name>
    <name type="common">Agaric fungus</name>
    <name type="synonym">Psathyrella marcescibilis</name>
    <dbReference type="NCBI Taxonomy" id="230819"/>
    <lineage>
        <taxon>Eukaryota</taxon>
        <taxon>Fungi</taxon>
        <taxon>Dikarya</taxon>
        <taxon>Basidiomycota</taxon>
        <taxon>Agaricomycotina</taxon>
        <taxon>Agaricomycetes</taxon>
        <taxon>Agaricomycetidae</taxon>
        <taxon>Agaricales</taxon>
        <taxon>Agaricineae</taxon>
        <taxon>Psathyrellaceae</taxon>
        <taxon>Coprinopsis</taxon>
    </lineage>
</organism>
<sequence length="290" mass="31925">MSSDDRPIETTPLLGNGNTSANRARIGLATPEPVQPSSNAATGTDRRTVWGAILVFIFTSALVIYPPSANFPSWRISSLRVTWLFFVPVGGYLAAPYISKVGRHPALLSSILAGLSFFSFAVDSTRGWTMILLNRTIQSLLAGAVLPLVFYAVTSRYPAEKRGSWLGVISGLNTISDTIPALTVFYFGWDRGGYREPIPASLLLAALLFAVFHMYLFAQTLDQHDTPLSAGSGPERRVVIAFPQLTGFENPLPYFGALEIQESFHSLTDMWLNTQQPSNFDYRGHKRCEE</sequence>
<accession>A0A5C3KAR6</accession>
<gene>
    <name evidence="3" type="ORF">FA15DRAFT_676410</name>
</gene>
<dbReference type="Gene3D" id="1.20.1250.20">
    <property type="entry name" value="MFS general substrate transporter like domains"/>
    <property type="match status" value="1"/>
</dbReference>
<evidence type="ECO:0000313" key="4">
    <source>
        <dbReference type="Proteomes" id="UP000307440"/>
    </source>
</evidence>
<feature type="transmembrane region" description="Helical" evidence="2">
    <location>
        <begin position="200"/>
        <end position="218"/>
    </location>
</feature>